<gene>
    <name evidence="2" type="ORF">PHO31112_04738</name>
</gene>
<keyword evidence="1" id="KW-0732">Signal</keyword>
<dbReference type="Proteomes" id="UP000343317">
    <property type="component" value="Unassembled WGS sequence"/>
</dbReference>
<organism evidence="2 3">
    <name type="scientific">Pandoraea horticolens</name>
    <dbReference type="NCBI Taxonomy" id="2508298"/>
    <lineage>
        <taxon>Bacteria</taxon>
        <taxon>Pseudomonadati</taxon>
        <taxon>Pseudomonadota</taxon>
        <taxon>Betaproteobacteria</taxon>
        <taxon>Burkholderiales</taxon>
        <taxon>Burkholderiaceae</taxon>
        <taxon>Pandoraea</taxon>
    </lineage>
</organism>
<sequence>MLHYRLPACLLTLCVSTNALASTLPSEVPVAATSVASAASAAMDSPSALKRFTSKPFGFFIDYPPDLEARTRFDSSYFLTSTAWRLYADPKEKGAPVVALVLNGSNDLTRGELRVGVSRAAESIRTCLQPPPGYQLPMQRVGHVRLAGLNFTTFEVGDAGMSHRLNARSYRVERAGACYAIDLIVSGTSGDVYDPPRTPPFSDDYAFRRLERALQGLGFFQ</sequence>
<feature type="chain" id="PRO_5022955859" evidence="1">
    <location>
        <begin position="22"/>
        <end position="221"/>
    </location>
</feature>
<keyword evidence="3" id="KW-1185">Reference proteome</keyword>
<dbReference type="RefSeq" id="WP_150623612.1">
    <property type="nucleotide sequence ID" value="NZ_CABPSM010000020.1"/>
</dbReference>
<dbReference type="AlphaFoldDB" id="A0A5E4YTC5"/>
<accession>A0A5E4YTC5</accession>
<name>A0A5E4YTC5_9BURK</name>
<proteinExistence type="predicted"/>
<feature type="signal peptide" evidence="1">
    <location>
        <begin position="1"/>
        <end position="21"/>
    </location>
</feature>
<protein>
    <submittedName>
        <fullName evidence="2">Uncharacterized protein</fullName>
    </submittedName>
</protein>
<evidence type="ECO:0000313" key="2">
    <source>
        <dbReference type="EMBL" id="VVE51742.1"/>
    </source>
</evidence>
<evidence type="ECO:0000256" key="1">
    <source>
        <dbReference type="SAM" id="SignalP"/>
    </source>
</evidence>
<dbReference type="EMBL" id="CABPSM010000020">
    <property type="protein sequence ID" value="VVE51742.1"/>
    <property type="molecule type" value="Genomic_DNA"/>
</dbReference>
<reference evidence="2 3" key="1">
    <citation type="submission" date="2019-08" db="EMBL/GenBank/DDBJ databases">
        <authorList>
            <person name="Peeters C."/>
        </authorList>
    </citation>
    <scope>NUCLEOTIDE SEQUENCE [LARGE SCALE GENOMIC DNA]</scope>
    <source>
        <strain evidence="2 3">LMG 31112</strain>
    </source>
</reference>
<evidence type="ECO:0000313" key="3">
    <source>
        <dbReference type="Proteomes" id="UP000343317"/>
    </source>
</evidence>